<feature type="region of interest" description="Disordered" evidence="1">
    <location>
        <begin position="21"/>
        <end position="60"/>
    </location>
</feature>
<evidence type="ECO:0000256" key="1">
    <source>
        <dbReference type="SAM" id="MobiDB-lite"/>
    </source>
</evidence>
<dbReference type="Proteomes" id="UP001217838">
    <property type="component" value="Unassembled WGS sequence"/>
</dbReference>
<reference evidence="2 3" key="1">
    <citation type="submission" date="2022-11" db="EMBL/GenBank/DDBJ databases">
        <title>Minimal conservation of predation-associated metabolite biosynthetic gene clusters underscores biosynthetic potential of Myxococcota including descriptions for ten novel species: Archangium lansinium sp. nov., Myxococcus landrumus sp. nov., Nannocystis bai.</title>
        <authorList>
            <person name="Ahearne A."/>
            <person name="Stevens C."/>
            <person name="Dowd S."/>
        </authorList>
    </citation>
    <scope>NUCLEOTIDE SEQUENCE [LARGE SCALE GENOMIC DNA]</scope>
    <source>
        <strain evidence="2 3">NCELM</strain>
    </source>
</reference>
<dbReference type="EMBL" id="JAQNDN010000001">
    <property type="protein sequence ID" value="MDC0666721.1"/>
    <property type="molecule type" value="Genomic_DNA"/>
</dbReference>
<dbReference type="PROSITE" id="PS51257">
    <property type="entry name" value="PROKAR_LIPOPROTEIN"/>
    <property type="match status" value="1"/>
</dbReference>
<proteinExistence type="predicted"/>
<keyword evidence="3" id="KW-1185">Reference proteome</keyword>
<gene>
    <name evidence="2" type="ORF">POL58_03200</name>
</gene>
<organism evidence="2 3">
    <name type="scientific">Nannocystis radixulma</name>
    <dbReference type="NCBI Taxonomy" id="2995305"/>
    <lineage>
        <taxon>Bacteria</taxon>
        <taxon>Pseudomonadati</taxon>
        <taxon>Myxococcota</taxon>
        <taxon>Polyangia</taxon>
        <taxon>Nannocystales</taxon>
        <taxon>Nannocystaceae</taxon>
        <taxon>Nannocystis</taxon>
    </lineage>
</organism>
<name>A0ABT5AY09_9BACT</name>
<evidence type="ECO:0000313" key="3">
    <source>
        <dbReference type="Proteomes" id="UP001217838"/>
    </source>
</evidence>
<comment type="caution">
    <text evidence="2">The sequence shown here is derived from an EMBL/GenBank/DDBJ whole genome shotgun (WGS) entry which is preliminary data.</text>
</comment>
<evidence type="ECO:0000313" key="2">
    <source>
        <dbReference type="EMBL" id="MDC0666721.1"/>
    </source>
</evidence>
<sequence length="626" mass="67077">MATTKPTASLIVLALVACNGGGGGPADSATETGTTGTPPTSSTTDGDTEQPTTTGADGFGPEEEFVLRLNDDPVPPLKLSMNKAEAAELFGDTAKEIKLLDIESETLLKNTLDEIKGACGTGWKADDPDPKHNCDATPLGQTFKGPDNTWESSAEYSLIRILTMTPANAKVDGTSIDGMQGLADGLGIGGGFSQILSETLGIQRTEEFITTPELVVALQRNLLATHPHIGGDGKSLPLYLDDALQDLTTLATKLGPMGDHPGIVDPDFPITSECLTPEFAMNIEASSNLRLLDGIDLSKGKDYMSTVVDVTGPTFGDPLEFDFTDPAKFSIVGVADSPRVDLRFAISEHDDFINSCAGDDACKQNLPENVDLVKSMWPGSAWAIDPWVLESVVVAGGREKYKNRIFDKCYEVLFSCNLGAHIYVGPNPPGWALFDVFLNLGNPPKDQYVWELINEVAQVALHTPPGGDIPEGAADVAFTLRDIDIGVTGPQIAESVRPYLQDQAPKIAQLLLGDYWKNNGPVDFYYRRGGDGLPYLFFVALDDLPPGAEYKHPNPGFFTCPEVQPSCKASATAIDGAGDDIREKLRLGAGETVLYLQDDTGTLYRARFIVPEGDAKEITVRVAAFE</sequence>
<protein>
    <recommendedName>
        <fullName evidence="4">Lipoprotein</fullName>
    </recommendedName>
</protein>
<accession>A0ABT5AY09</accession>
<feature type="compositionally biased region" description="Low complexity" evidence="1">
    <location>
        <begin position="26"/>
        <end position="55"/>
    </location>
</feature>
<evidence type="ECO:0008006" key="4">
    <source>
        <dbReference type="Google" id="ProtNLM"/>
    </source>
</evidence>
<dbReference type="RefSeq" id="WP_271994390.1">
    <property type="nucleotide sequence ID" value="NZ_JAQNDN010000001.1"/>
</dbReference>